<keyword evidence="2" id="KW-1185">Reference proteome</keyword>
<proteinExistence type="predicted"/>
<gene>
    <name evidence="1" type="ORF">ACTIVE_9043</name>
</gene>
<accession>A0A7D4AWE9</accession>
<protein>
    <submittedName>
        <fullName evidence="1">NUDIX hydrolase</fullName>
    </submittedName>
</protein>
<dbReference type="Proteomes" id="UP000501240">
    <property type="component" value="Chromosome"/>
</dbReference>
<dbReference type="RefSeq" id="WP_216858183.1">
    <property type="nucleotide sequence ID" value="NZ_CP053892.1"/>
</dbReference>
<dbReference type="EMBL" id="CP053892">
    <property type="protein sequence ID" value="QKG27388.1"/>
    <property type="molecule type" value="Genomic_DNA"/>
</dbReference>
<dbReference type="AlphaFoldDB" id="A0A7D4AWE9"/>
<organism evidence="1 2">
    <name type="scientific">Actinomadura verrucosospora</name>
    <dbReference type="NCBI Taxonomy" id="46165"/>
    <lineage>
        <taxon>Bacteria</taxon>
        <taxon>Bacillati</taxon>
        <taxon>Actinomycetota</taxon>
        <taxon>Actinomycetes</taxon>
        <taxon>Streptosporangiales</taxon>
        <taxon>Thermomonosporaceae</taxon>
        <taxon>Actinomadura</taxon>
    </lineage>
</organism>
<dbReference type="GO" id="GO:0016787">
    <property type="term" value="F:hydrolase activity"/>
    <property type="evidence" value="ECO:0007669"/>
    <property type="project" value="UniProtKB-KW"/>
</dbReference>
<dbReference type="SUPFAM" id="SSF101386">
    <property type="entry name" value="all-alpha NTP pyrophosphatases"/>
    <property type="match status" value="1"/>
</dbReference>
<dbReference type="CDD" id="cd11532">
    <property type="entry name" value="NTP-PPase_COG4997"/>
    <property type="match status" value="1"/>
</dbReference>
<keyword evidence="1" id="KW-0378">Hydrolase</keyword>
<dbReference type="InterPro" id="IPR038735">
    <property type="entry name" value="MSMEG_1276-like_NTP-PPase_dom"/>
</dbReference>
<reference evidence="1 2" key="1">
    <citation type="submission" date="2020-05" db="EMBL/GenBank/DDBJ databases">
        <title>Actinomadura verrucosospora NRRL-B18236 (PFL_A860) Genome sequencing and assembly.</title>
        <authorList>
            <person name="Samborskyy M."/>
        </authorList>
    </citation>
    <scope>NUCLEOTIDE SEQUENCE [LARGE SCALE GENOMIC DNA]</scope>
    <source>
        <strain evidence="1 2">NRRL:B18236</strain>
    </source>
</reference>
<sequence>MRNEHEPGSLEKVLADIAVERAAQDRKWGVQELPDGSGPAFTGDADKAKGDCAAAWSRGELTWRHILAEEFHEALAEAEPALLRSELVQTAAVAVQWIQALDRRTGATEHRAEDGGGRAEKLVRDRIPDLIRSTGRRPETRVADRGEYVSLLRAKLYEEAGEYVASGDPAELADVLEVVHALAALHGMTPDDLEASRSAKYTERGGFSDHTVLRLKP</sequence>
<name>A0A7D4AWE9_ACTVE</name>
<evidence type="ECO:0000313" key="2">
    <source>
        <dbReference type="Proteomes" id="UP000501240"/>
    </source>
</evidence>
<evidence type="ECO:0000313" key="1">
    <source>
        <dbReference type="EMBL" id="QKG27388.1"/>
    </source>
</evidence>